<dbReference type="NCBIfam" id="TIGR01509">
    <property type="entry name" value="HAD-SF-IA-v3"/>
    <property type="match status" value="1"/>
</dbReference>
<dbReference type="Gene3D" id="3.40.50.1000">
    <property type="entry name" value="HAD superfamily/HAD-like"/>
    <property type="match status" value="1"/>
</dbReference>
<gene>
    <name evidence="1" type="ORF">KDA27_26950</name>
</gene>
<reference evidence="1" key="1">
    <citation type="submission" date="2020-04" db="EMBL/GenBank/DDBJ databases">
        <authorList>
            <person name="Zhang T."/>
        </authorList>
    </citation>
    <scope>NUCLEOTIDE SEQUENCE</scope>
    <source>
        <strain evidence="1">HKST-UBA02</strain>
    </source>
</reference>
<proteinExistence type="predicted"/>
<organism evidence="1 2">
    <name type="scientific">Eiseniibacteriota bacterium</name>
    <dbReference type="NCBI Taxonomy" id="2212470"/>
    <lineage>
        <taxon>Bacteria</taxon>
        <taxon>Candidatus Eiseniibacteriota</taxon>
    </lineage>
</organism>
<dbReference type="Proteomes" id="UP000739538">
    <property type="component" value="Unassembled WGS sequence"/>
</dbReference>
<dbReference type="InterPro" id="IPR006439">
    <property type="entry name" value="HAD-SF_hydro_IA"/>
</dbReference>
<keyword evidence="1" id="KW-0378">Hydrolase</keyword>
<dbReference type="InterPro" id="IPR052550">
    <property type="entry name" value="Pyrimidine_5'-ntase_YjjG"/>
</dbReference>
<dbReference type="Pfam" id="PF13419">
    <property type="entry name" value="HAD_2"/>
    <property type="match status" value="1"/>
</dbReference>
<dbReference type="InterPro" id="IPR036412">
    <property type="entry name" value="HAD-like_sf"/>
</dbReference>
<dbReference type="InterPro" id="IPR023214">
    <property type="entry name" value="HAD_sf"/>
</dbReference>
<dbReference type="AlphaFoldDB" id="A0A956NIQ2"/>
<dbReference type="NCBIfam" id="TIGR01549">
    <property type="entry name" value="HAD-SF-IA-v1"/>
    <property type="match status" value="1"/>
</dbReference>
<evidence type="ECO:0000313" key="2">
    <source>
        <dbReference type="Proteomes" id="UP000739538"/>
    </source>
</evidence>
<dbReference type="GO" id="GO:0016787">
    <property type="term" value="F:hydrolase activity"/>
    <property type="evidence" value="ECO:0007669"/>
    <property type="project" value="UniProtKB-KW"/>
</dbReference>
<dbReference type="PANTHER" id="PTHR47478:SF1">
    <property type="entry name" value="PYRIMIDINE 5'-NUCLEOTIDASE YJJG"/>
    <property type="match status" value="1"/>
</dbReference>
<dbReference type="Gene3D" id="1.20.120.710">
    <property type="entry name" value="Haloacid dehalogenase hydrolase-like domain"/>
    <property type="match status" value="1"/>
</dbReference>
<dbReference type="PANTHER" id="PTHR47478">
    <property type="match status" value="1"/>
</dbReference>
<reference evidence="1" key="2">
    <citation type="journal article" date="2021" name="Microbiome">
        <title>Successional dynamics and alternative stable states in a saline activated sludge microbial community over 9 years.</title>
        <authorList>
            <person name="Wang Y."/>
            <person name="Ye J."/>
            <person name="Ju F."/>
            <person name="Liu L."/>
            <person name="Boyd J.A."/>
            <person name="Deng Y."/>
            <person name="Parks D.H."/>
            <person name="Jiang X."/>
            <person name="Yin X."/>
            <person name="Woodcroft B.J."/>
            <person name="Tyson G.W."/>
            <person name="Hugenholtz P."/>
            <person name="Polz M.F."/>
            <person name="Zhang T."/>
        </authorList>
    </citation>
    <scope>NUCLEOTIDE SEQUENCE</scope>
    <source>
        <strain evidence="1">HKST-UBA02</strain>
    </source>
</reference>
<name>A0A956NIQ2_UNCEI</name>
<protein>
    <submittedName>
        <fullName evidence="1">HAD-IA family hydrolase</fullName>
    </submittedName>
</protein>
<comment type="caution">
    <text evidence="1">The sequence shown here is derived from an EMBL/GenBank/DDBJ whole genome shotgun (WGS) entry which is preliminary data.</text>
</comment>
<dbReference type="SUPFAM" id="SSF56784">
    <property type="entry name" value="HAD-like"/>
    <property type="match status" value="1"/>
</dbReference>
<feature type="non-terminal residue" evidence="1">
    <location>
        <position position="1"/>
    </location>
</feature>
<dbReference type="EMBL" id="JAGQHS010000353">
    <property type="protein sequence ID" value="MCA9759462.1"/>
    <property type="molecule type" value="Genomic_DNA"/>
</dbReference>
<evidence type="ECO:0000313" key="1">
    <source>
        <dbReference type="EMBL" id="MCA9759462.1"/>
    </source>
</evidence>
<dbReference type="InterPro" id="IPR041492">
    <property type="entry name" value="HAD_2"/>
</dbReference>
<accession>A0A956NIQ2</accession>
<dbReference type="PRINTS" id="PR00413">
    <property type="entry name" value="HADHALOGNASE"/>
</dbReference>
<sequence length="163" mass="17878">FGGSATQADAVRLAFHYRQAYQGIREVVPGAHALLAELRHRNYRLAVVTNNMTAEQEEKMRTLRLSSLVDELVVSEAIGVSKPDAKIFRVALEWLGVRPEQTVMVGDSWSSDIVGAVGVGIPAVWYNPLRHEVPDTTLPLAGQIHALEPTTEIADTIQQALEP</sequence>